<comment type="caution">
    <text evidence="1">The sequence shown here is derived from an EMBL/GenBank/DDBJ whole genome shotgun (WGS) entry which is preliminary data.</text>
</comment>
<name>A0A9X1YP51_9BURK</name>
<dbReference type="InterPro" id="IPR046032">
    <property type="entry name" value="DUF5990"/>
</dbReference>
<organism evidence="1 2">
    <name type="scientific">Scleromatobacter humisilvae</name>
    <dbReference type="NCBI Taxonomy" id="2897159"/>
    <lineage>
        <taxon>Bacteria</taxon>
        <taxon>Pseudomonadati</taxon>
        <taxon>Pseudomonadota</taxon>
        <taxon>Betaproteobacteria</taxon>
        <taxon>Burkholderiales</taxon>
        <taxon>Sphaerotilaceae</taxon>
        <taxon>Scleromatobacter</taxon>
    </lineage>
</organism>
<reference evidence="1" key="1">
    <citation type="submission" date="2021-11" db="EMBL/GenBank/DDBJ databases">
        <title>BS-T2-15 a new species belonging to the Comamonadaceae family isolated from the soil of a French oak forest.</title>
        <authorList>
            <person name="Mieszkin S."/>
            <person name="Alain K."/>
        </authorList>
    </citation>
    <scope>NUCLEOTIDE SEQUENCE</scope>
    <source>
        <strain evidence="1">BS-T2-15</strain>
    </source>
</reference>
<dbReference type="RefSeq" id="WP_275684463.1">
    <property type="nucleotide sequence ID" value="NZ_JAJLJH010000008.1"/>
</dbReference>
<evidence type="ECO:0000313" key="1">
    <source>
        <dbReference type="EMBL" id="MCK9688423.1"/>
    </source>
</evidence>
<accession>A0A9X1YP51</accession>
<dbReference type="Pfam" id="PF19452">
    <property type="entry name" value="DUF5990"/>
    <property type="match status" value="1"/>
</dbReference>
<gene>
    <name evidence="1" type="ORF">LPC04_22165</name>
</gene>
<proteinExistence type="predicted"/>
<sequence>MHAITLQLIYDGKGPALWTPAPGAFGLQDKAGALHVGKAAAAGAVVFDFTLQVKSLDSEIAVLTGDFAHGSPAERFLYLGWANTAGGFAQRLKLPLFNITSAQVREALAKGTPLMATLVDHHPKATSTGANIGGARAVDWTLA</sequence>
<dbReference type="EMBL" id="JAJLJH010000008">
    <property type="protein sequence ID" value="MCK9688423.1"/>
    <property type="molecule type" value="Genomic_DNA"/>
</dbReference>
<keyword evidence="2" id="KW-1185">Reference proteome</keyword>
<evidence type="ECO:0000313" key="2">
    <source>
        <dbReference type="Proteomes" id="UP001139353"/>
    </source>
</evidence>
<dbReference type="AlphaFoldDB" id="A0A9X1YP51"/>
<dbReference type="Proteomes" id="UP001139353">
    <property type="component" value="Unassembled WGS sequence"/>
</dbReference>
<protein>
    <submittedName>
        <fullName evidence="1">DUF5990 family protein</fullName>
    </submittedName>
</protein>